<dbReference type="AlphaFoldDB" id="A0A4V2M706"/>
<evidence type="ECO:0008006" key="3">
    <source>
        <dbReference type="Google" id="ProtNLM"/>
    </source>
</evidence>
<protein>
    <recommendedName>
        <fullName evidence="3">Endonuclease/exonuclease/phosphatase domain-containing protein</fullName>
    </recommendedName>
</protein>
<dbReference type="InterPro" id="IPR036691">
    <property type="entry name" value="Endo/exonu/phosph_ase_sf"/>
</dbReference>
<proteinExistence type="predicted"/>
<dbReference type="Gene3D" id="3.60.10.10">
    <property type="entry name" value="Endonuclease/exonuclease/phosphatase"/>
    <property type="match status" value="1"/>
</dbReference>
<dbReference type="EMBL" id="SJKD01000007">
    <property type="protein sequence ID" value="TCC45752.1"/>
    <property type="molecule type" value="Genomic_DNA"/>
</dbReference>
<comment type="caution">
    <text evidence="1">The sequence shown here is derived from an EMBL/GenBank/DDBJ whole genome shotgun (WGS) entry which is preliminary data.</text>
</comment>
<reference evidence="1 2" key="1">
    <citation type="submission" date="2019-02" db="EMBL/GenBank/DDBJ databases">
        <title>Kribbella capetownensis sp. nov. and Kribbella speibonae sp. nov., isolated from soil.</title>
        <authorList>
            <person name="Curtis S.M."/>
            <person name="Norton I."/>
            <person name="Everest G.J."/>
            <person name="Meyers P.R."/>
        </authorList>
    </citation>
    <scope>NUCLEOTIDE SEQUENCE [LARGE SCALE GENOMIC DNA]</scope>
    <source>
        <strain evidence="1 2">YM53</strain>
    </source>
</reference>
<gene>
    <name evidence="1" type="ORF">E0H75_28940</name>
</gene>
<evidence type="ECO:0000313" key="1">
    <source>
        <dbReference type="EMBL" id="TCC45752.1"/>
    </source>
</evidence>
<name>A0A4V2M706_9ACTN</name>
<dbReference type="RefSeq" id="WP_131516835.1">
    <property type="nucleotide sequence ID" value="NZ_SJKD01000007.1"/>
</dbReference>
<keyword evidence="2" id="KW-1185">Reference proteome</keyword>
<evidence type="ECO:0000313" key="2">
    <source>
        <dbReference type="Proteomes" id="UP000293342"/>
    </source>
</evidence>
<sequence length="123" mass="13701">MTDTVRVATVNIWCRHGDWTARREVLRGGFRTLQPDLVALQETVVTDESNQTLELFGDEYHVLHQGRRTPDGVDCSISPAIMHSVPACVASMAWRGGNFAVKSLPLRDHTPSRRHTAPTPLVD</sequence>
<dbReference type="OrthoDB" id="9787701at2"/>
<accession>A0A4V2M706</accession>
<organism evidence="1 2">
    <name type="scientific">Kribbella capetownensis</name>
    <dbReference type="NCBI Taxonomy" id="1572659"/>
    <lineage>
        <taxon>Bacteria</taxon>
        <taxon>Bacillati</taxon>
        <taxon>Actinomycetota</taxon>
        <taxon>Actinomycetes</taxon>
        <taxon>Propionibacteriales</taxon>
        <taxon>Kribbellaceae</taxon>
        <taxon>Kribbella</taxon>
    </lineage>
</organism>
<dbReference type="Proteomes" id="UP000293342">
    <property type="component" value="Unassembled WGS sequence"/>
</dbReference>
<dbReference type="SUPFAM" id="SSF56219">
    <property type="entry name" value="DNase I-like"/>
    <property type="match status" value="1"/>
</dbReference>